<gene>
    <name evidence="3" type="ORF">MNB_SM-6-483</name>
</gene>
<feature type="domain" description="YtkA-like" evidence="2">
    <location>
        <begin position="67"/>
        <end position="142"/>
    </location>
</feature>
<evidence type="ECO:0000259" key="2">
    <source>
        <dbReference type="Pfam" id="PF13115"/>
    </source>
</evidence>
<protein>
    <recommendedName>
        <fullName evidence="2">YtkA-like domain-containing protein</fullName>
    </recommendedName>
</protein>
<evidence type="ECO:0000256" key="1">
    <source>
        <dbReference type="SAM" id="Phobius"/>
    </source>
</evidence>
<keyword evidence="1" id="KW-0812">Transmembrane</keyword>
<dbReference type="EMBL" id="FPHK01000073">
    <property type="protein sequence ID" value="SFV63840.1"/>
    <property type="molecule type" value="Genomic_DNA"/>
</dbReference>
<proteinExistence type="predicted"/>
<keyword evidence="1" id="KW-1133">Transmembrane helix</keyword>
<sequence>MKFLESGKQWPIGVALAILGVVGLGTWTIIETGKADMQESDAYMTSYQDADANANKLIKQRIAFDKAYRLKFASDKISQTGGDVKYTLTTKDGKAVSGAKMLLEISRPETEIYTKRFKNPKFKNGVYVFENIAFPKAGVWNLLLKVDVDGKSRFYAIKTDTRITNDKSIQEASQY</sequence>
<dbReference type="InterPro" id="IPR032693">
    <property type="entry name" value="YtkA-like_dom"/>
</dbReference>
<reference evidence="3" key="1">
    <citation type="submission" date="2016-10" db="EMBL/GenBank/DDBJ databases">
        <authorList>
            <person name="de Groot N.N."/>
        </authorList>
    </citation>
    <scope>NUCLEOTIDE SEQUENCE</scope>
</reference>
<name>A0A1W1CDA8_9ZZZZ</name>
<keyword evidence="1" id="KW-0472">Membrane</keyword>
<dbReference type="Pfam" id="PF13115">
    <property type="entry name" value="YtkA"/>
    <property type="match status" value="1"/>
</dbReference>
<dbReference type="AlphaFoldDB" id="A0A1W1CDA8"/>
<evidence type="ECO:0000313" key="3">
    <source>
        <dbReference type="EMBL" id="SFV63840.1"/>
    </source>
</evidence>
<feature type="transmembrane region" description="Helical" evidence="1">
    <location>
        <begin position="12"/>
        <end position="30"/>
    </location>
</feature>
<accession>A0A1W1CDA8</accession>
<organism evidence="3">
    <name type="scientific">hydrothermal vent metagenome</name>
    <dbReference type="NCBI Taxonomy" id="652676"/>
    <lineage>
        <taxon>unclassified sequences</taxon>
        <taxon>metagenomes</taxon>
        <taxon>ecological metagenomes</taxon>
    </lineage>
</organism>